<dbReference type="SUPFAM" id="SSF53448">
    <property type="entry name" value="Nucleotide-diphospho-sugar transferases"/>
    <property type="match status" value="1"/>
</dbReference>
<accession>A0A061B857</accession>
<evidence type="ECO:0000256" key="7">
    <source>
        <dbReference type="ARBA" id="ARBA00023034"/>
    </source>
</evidence>
<dbReference type="InterPro" id="IPR022751">
    <property type="entry name" value="Alpha_mannosyltransferase"/>
</dbReference>
<dbReference type="GO" id="GO:0000139">
    <property type="term" value="C:Golgi membrane"/>
    <property type="evidence" value="ECO:0007669"/>
    <property type="project" value="UniProtKB-SubCell"/>
</dbReference>
<dbReference type="PANTHER" id="PTHR31646:SF1">
    <property type="entry name" value="ALPHA-1,2-MANNOSYLTRANSFERASE MNN2"/>
    <property type="match status" value="1"/>
</dbReference>
<feature type="region of interest" description="Disordered" evidence="9">
    <location>
        <begin position="104"/>
        <end position="125"/>
    </location>
</feature>
<evidence type="ECO:0000256" key="8">
    <source>
        <dbReference type="ARBA" id="ARBA00023136"/>
    </source>
</evidence>
<comment type="similarity">
    <text evidence="2">Belongs to the MNN1/MNT family.</text>
</comment>
<evidence type="ECO:0000256" key="1">
    <source>
        <dbReference type="ARBA" id="ARBA00004323"/>
    </source>
</evidence>
<evidence type="ECO:0000256" key="9">
    <source>
        <dbReference type="SAM" id="MobiDB-lite"/>
    </source>
</evidence>
<dbReference type="Pfam" id="PF11051">
    <property type="entry name" value="Mannosyl_trans3"/>
    <property type="match status" value="2"/>
</dbReference>
<evidence type="ECO:0000313" key="10">
    <source>
        <dbReference type="EMBL" id="CDR46102.1"/>
    </source>
</evidence>
<comment type="subcellular location">
    <subcellularLocation>
        <location evidence="1">Golgi apparatus membrane</location>
        <topology evidence="1">Single-pass type II membrane protein</topology>
    </subcellularLocation>
</comment>
<keyword evidence="6" id="KW-1133">Transmembrane helix</keyword>
<dbReference type="EMBL" id="LK052947">
    <property type="protein sequence ID" value="CDR46102.1"/>
    <property type="molecule type" value="Genomic_DNA"/>
</dbReference>
<sequence length="684" mass="75954">MPHPSSSPPRIDPFRVPLLPVSSSSASSPNAYAADKNYHPSPSAAQGRHVRRPAGTGIGRWWTALVGFVAGGRRAPFVLAFIALVLLVALGRYSPPASSLSLPSTLRALSSPSSSSPPKPPANLSALFDRASQPLPLHASTLERLDEWEHGAPGWETEPADWVTRNLLSCPPHRIRPNQNGQLLDKALFLYASMNTSRVLKLRGEMVRYLREREGEGAMGGSRWGEGKGLVFTAGNADTFSRVLTTLKLLNSTYLASPMPAEIFSFPGEEPDEETRAELERLGARLRVVREAWRGEGRRKNYHIKATAIIRSSFREVLYLDSDNIPAASLLPLEVYESHGGNGTHGEEARETAGLWEAKAYKRLGAMFWPDYWRTHPINPIWAVIGVPCRDEWEMEAGTILIDKSRHLDALLLAEWMMSSERFEYWFNFSDGDKDIFRFAFLALRKRWGVPGRYVSVGALPRDTVSGFCGHSMLQNDHLGKPLFVHANLLKQISSGVGKGFAWGRHRQLRTPPSSLSLQGLPLTPSHKLELEDPLTDDDIDCDMIADVGYDGFPARGRERVEGHPQEVRIRRRAVWEKGIRAGFKGGGMFALCIDIRFDDPRSDDETWSAKLSVASSSPNPSRLPLEALAANVDVSYTAAPDGFELKFWQDEVLEVVHWADVLRLKGFEEAFFEVGGKVNGEGF</sequence>
<keyword evidence="4" id="KW-0812">Transmembrane</keyword>
<evidence type="ECO:0000256" key="5">
    <source>
        <dbReference type="ARBA" id="ARBA00022968"/>
    </source>
</evidence>
<proteinExistence type="inferred from homology"/>
<reference evidence="10" key="1">
    <citation type="journal article" date="2014" name="Genome Announc.">
        <title>Draft genome sequence of Rhodosporidium toruloides CECT1137, an oleaginous yeast of biotechnological interest.</title>
        <authorList>
            <person name="Morin N."/>
            <person name="Calcas X."/>
            <person name="Devillers H."/>
            <person name="Durrens P."/>
            <person name="Sherman D.J."/>
            <person name="Nicaud J.-M."/>
            <person name="Neuveglise C."/>
        </authorList>
    </citation>
    <scope>NUCLEOTIDE SEQUENCE</scope>
    <source>
        <strain evidence="10">CECT1137</strain>
    </source>
</reference>
<feature type="compositionally biased region" description="Low complexity" evidence="9">
    <location>
        <begin position="104"/>
        <end position="114"/>
    </location>
</feature>
<keyword evidence="3" id="KW-0808">Transferase</keyword>
<gene>
    <name evidence="10" type="ORF">RHTO0S_12e00452g</name>
</gene>
<protein>
    <submittedName>
        <fullName evidence="10">RHTO0S12e00452g1_1</fullName>
    </submittedName>
</protein>
<feature type="region of interest" description="Disordered" evidence="9">
    <location>
        <begin position="27"/>
        <end position="50"/>
    </location>
</feature>
<organism evidence="10">
    <name type="scientific">Rhodotorula toruloides</name>
    <name type="common">Yeast</name>
    <name type="synonym">Rhodosporidium toruloides</name>
    <dbReference type="NCBI Taxonomy" id="5286"/>
    <lineage>
        <taxon>Eukaryota</taxon>
        <taxon>Fungi</taxon>
        <taxon>Dikarya</taxon>
        <taxon>Basidiomycota</taxon>
        <taxon>Pucciniomycotina</taxon>
        <taxon>Microbotryomycetes</taxon>
        <taxon>Sporidiobolales</taxon>
        <taxon>Sporidiobolaceae</taxon>
        <taxon>Rhodotorula</taxon>
    </lineage>
</organism>
<evidence type="ECO:0000256" key="3">
    <source>
        <dbReference type="ARBA" id="ARBA00022679"/>
    </source>
</evidence>
<dbReference type="GO" id="GO:0000026">
    <property type="term" value="F:alpha-1,2-mannosyltransferase activity"/>
    <property type="evidence" value="ECO:0007669"/>
    <property type="project" value="TreeGrafter"/>
</dbReference>
<name>A0A061B857_RHOTO</name>
<keyword evidence="7" id="KW-0333">Golgi apparatus</keyword>
<evidence type="ECO:0000256" key="2">
    <source>
        <dbReference type="ARBA" id="ARBA00009105"/>
    </source>
</evidence>
<keyword evidence="8" id="KW-0472">Membrane</keyword>
<dbReference type="PANTHER" id="PTHR31646">
    <property type="entry name" value="ALPHA-1,2-MANNOSYLTRANSFERASE MNN2"/>
    <property type="match status" value="1"/>
</dbReference>
<evidence type="ECO:0000256" key="6">
    <source>
        <dbReference type="ARBA" id="ARBA00022989"/>
    </source>
</evidence>
<dbReference type="InterPro" id="IPR029044">
    <property type="entry name" value="Nucleotide-diphossugar_trans"/>
</dbReference>
<keyword evidence="5" id="KW-0735">Signal-anchor</keyword>
<dbReference type="AlphaFoldDB" id="A0A061B857"/>
<dbReference type="OrthoDB" id="430354at2759"/>
<evidence type="ECO:0000256" key="4">
    <source>
        <dbReference type="ARBA" id="ARBA00022692"/>
    </source>
</evidence>
<dbReference type="GO" id="GO:0046354">
    <property type="term" value="P:mannan biosynthetic process"/>
    <property type="evidence" value="ECO:0007669"/>
    <property type="project" value="TreeGrafter"/>
</dbReference>